<evidence type="ECO:0000259" key="10">
    <source>
        <dbReference type="Pfam" id="PF01435"/>
    </source>
</evidence>
<feature type="transmembrane region" description="Helical" evidence="9">
    <location>
        <begin position="115"/>
        <end position="138"/>
    </location>
</feature>
<feature type="transmembrane region" description="Helical" evidence="9">
    <location>
        <begin position="76"/>
        <end position="95"/>
    </location>
</feature>
<feature type="active site" evidence="7">
    <location>
        <position position="293"/>
    </location>
</feature>
<evidence type="ECO:0000259" key="11">
    <source>
        <dbReference type="Pfam" id="PF16491"/>
    </source>
</evidence>
<evidence type="ECO:0000256" key="7">
    <source>
        <dbReference type="PIRSR" id="PIRSR627057-1"/>
    </source>
</evidence>
<dbReference type="FunFam" id="3.30.2010.10:FF:000003">
    <property type="entry name" value="CAAX prenyl protease"/>
    <property type="match status" value="1"/>
</dbReference>
<dbReference type="OrthoDB" id="360839at2759"/>
<keyword evidence="2 8" id="KW-0479">Metal-binding</keyword>
<evidence type="ECO:0000256" key="5">
    <source>
        <dbReference type="ARBA" id="ARBA00023049"/>
    </source>
</evidence>
<dbReference type="GO" id="GO:0004222">
    <property type="term" value="F:metalloendopeptidase activity"/>
    <property type="evidence" value="ECO:0007669"/>
    <property type="project" value="UniProtKB-UniRule"/>
</dbReference>
<proteinExistence type="inferred from homology"/>
<keyword evidence="1 9" id="KW-0645">Protease</keyword>
<dbReference type="AlphaFoldDB" id="A0A9P0FFH6"/>
<comment type="subcellular location">
    <subcellularLocation>
        <location evidence="9">Endoplasmic reticulum membrane</location>
        <topology evidence="9">Multi-pass membrane protein</topology>
    </subcellularLocation>
</comment>
<comment type="function">
    <text evidence="9">Proteolytically removes the C-terminal three residues of farnesylated proteins.</text>
</comment>
<keyword evidence="9" id="KW-0472">Membrane</keyword>
<feature type="transmembrane region" description="Helical" evidence="9">
    <location>
        <begin position="184"/>
        <end position="207"/>
    </location>
</feature>
<dbReference type="Gene3D" id="3.30.2010.10">
    <property type="entry name" value="Metalloproteases ('zincins'), catalytic domain"/>
    <property type="match status" value="1"/>
</dbReference>
<dbReference type="GO" id="GO:0046872">
    <property type="term" value="F:metal ion binding"/>
    <property type="evidence" value="ECO:0007669"/>
    <property type="project" value="UniProtKB-UniRule"/>
</dbReference>
<comment type="catalytic activity">
    <reaction evidence="6 9">
        <text>Hydrolyzes the peptide bond -P2-(S-farnesyl or geranylgeranyl)C-P1'-P2'-P3'-COOH where P1' and P2' are amino acids with aliphatic side chains and P3' is any C-terminal residue.</text>
        <dbReference type="EC" id="3.4.24.84"/>
    </reaction>
</comment>
<evidence type="ECO:0000313" key="12">
    <source>
        <dbReference type="EMBL" id="CAH0553975.1"/>
    </source>
</evidence>
<feature type="transmembrane region" description="Helical" evidence="9">
    <location>
        <begin position="302"/>
        <end position="323"/>
    </location>
</feature>
<organism evidence="12 13">
    <name type="scientific">Brassicogethes aeneus</name>
    <name type="common">Rape pollen beetle</name>
    <name type="synonym">Meligethes aeneus</name>
    <dbReference type="NCBI Taxonomy" id="1431903"/>
    <lineage>
        <taxon>Eukaryota</taxon>
        <taxon>Metazoa</taxon>
        <taxon>Ecdysozoa</taxon>
        <taxon>Arthropoda</taxon>
        <taxon>Hexapoda</taxon>
        <taxon>Insecta</taxon>
        <taxon>Pterygota</taxon>
        <taxon>Neoptera</taxon>
        <taxon>Endopterygota</taxon>
        <taxon>Coleoptera</taxon>
        <taxon>Polyphaga</taxon>
        <taxon>Cucujiformia</taxon>
        <taxon>Nitidulidae</taxon>
        <taxon>Meligethinae</taxon>
        <taxon>Brassicogethes</taxon>
    </lineage>
</organism>
<dbReference type="InterPro" id="IPR027057">
    <property type="entry name" value="CAXX_Prtase_1"/>
</dbReference>
<dbReference type="CDD" id="cd07343">
    <property type="entry name" value="M48A_Zmpste24p_like"/>
    <property type="match status" value="1"/>
</dbReference>
<dbReference type="GO" id="GO:0005789">
    <property type="term" value="C:endoplasmic reticulum membrane"/>
    <property type="evidence" value="ECO:0007669"/>
    <property type="project" value="UniProtKB-SubCell"/>
</dbReference>
<keyword evidence="9" id="KW-0256">Endoplasmic reticulum</keyword>
<feature type="domain" description="CAAX prenyl protease 1 N-terminal" evidence="11">
    <location>
        <begin position="34"/>
        <end position="214"/>
    </location>
</feature>
<comment type="cofactor">
    <cofactor evidence="8 9">
        <name>Zn(2+)</name>
        <dbReference type="ChEBI" id="CHEBI:29105"/>
    </cofactor>
    <text evidence="8 9">Binds 1 zinc ion per subunit.</text>
</comment>
<evidence type="ECO:0000256" key="6">
    <source>
        <dbReference type="ARBA" id="ARBA00044456"/>
    </source>
</evidence>
<feature type="transmembrane region" description="Helical" evidence="9">
    <location>
        <begin position="12"/>
        <end position="32"/>
    </location>
</feature>
<dbReference type="Pfam" id="PF16491">
    <property type="entry name" value="Peptidase_M48_N"/>
    <property type="match status" value="1"/>
</dbReference>
<name>A0A9P0FFH6_BRAAE</name>
<protein>
    <recommendedName>
        <fullName evidence="9">CAAX prenyl protease</fullName>
        <ecNumber evidence="9">3.4.24.84</ecNumber>
    </recommendedName>
</protein>
<evidence type="ECO:0000256" key="4">
    <source>
        <dbReference type="ARBA" id="ARBA00022833"/>
    </source>
</evidence>
<evidence type="ECO:0000256" key="2">
    <source>
        <dbReference type="ARBA" id="ARBA00022723"/>
    </source>
</evidence>
<evidence type="ECO:0000256" key="8">
    <source>
        <dbReference type="PIRSR" id="PIRSR627057-2"/>
    </source>
</evidence>
<evidence type="ECO:0000256" key="9">
    <source>
        <dbReference type="RuleBase" id="RU366005"/>
    </source>
</evidence>
<dbReference type="InterPro" id="IPR032456">
    <property type="entry name" value="Peptidase_M48_N"/>
</dbReference>
<feature type="binding site" evidence="8">
    <location>
        <position position="292"/>
    </location>
    <ligand>
        <name>Zn(2+)</name>
        <dbReference type="ChEBI" id="CHEBI:29105"/>
        <note>catalytic</note>
    </ligand>
</feature>
<keyword evidence="13" id="KW-1185">Reference proteome</keyword>
<feature type="transmembrane region" description="Helical" evidence="9">
    <location>
        <begin position="343"/>
        <end position="363"/>
    </location>
</feature>
<evidence type="ECO:0000313" key="13">
    <source>
        <dbReference type="Proteomes" id="UP001154078"/>
    </source>
</evidence>
<gene>
    <name evidence="12" type="ORF">MELIAE_LOCUS5850</name>
</gene>
<keyword evidence="9" id="KW-0812">Transmembrane</keyword>
<comment type="similarity">
    <text evidence="9">Belongs to the peptidase M48A family.</text>
</comment>
<dbReference type="Pfam" id="PF01435">
    <property type="entry name" value="Peptidase_M48"/>
    <property type="match status" value="1"/>
</dbReference>
<dbReference type="EMBL" id="OV121134">
    <property type="protein sequence ID" value="CAH0553975.1"/>
    <property type="molecule type" value="Genomic_DNA"/>
</dbReference>
<keyword evidence="9" id="KW-1133">Transmembrane helix</keyword>
<dbReference type="EC" id="3.4.24.84" evidence="9"/>
<evidence type="ECO:0000256" key="3">
    <source>
        <dbReference type="ARBA" id="ARBA00022801"/>
    </source>
</evidence>
<dbReference type="InterPro" id="IPR001915">
    <property type="entry name" value="Peptidase_M48"/>
</dbReference>
<keyword evidence="4 8" id="KW-0862">Zinc</keyword>
<dbReference type="Proteomes" id="UP001154078">
    <property type="component" value="Chromosome 3"/>
</dbReference>
<dbReference type="PANTHER" id="PTHR10120">
    <property type="entry name" value="CAAX PRENYL PROTEASE 1"/>
    <property type="match status" value="1"/>
</dbReference>
<dbReference type="GO" id="GO:0071586">
    <property type="term" value="P:CAAX-box protein processing"/>
    <property type="evidence" value="ECO:0007669"/>
    <property type="project" value="UniProtKB-UniRule"/>
</dbReference>
<feature type="active site" description="Proton donor" evidence="7">
    <location>
        <position position="376"/>
    </location>
</feature>
<feature type="binding site" evidence="8">
    <location>
        <position position="296"/>
    </location>
    <ligand>
        <name>Zn(2+)</name>
        <dbReference type="ChEBI" id="CHEBI:29105"/>
        <note>catalytic</note>
    </ligand>
</feature>
<feature type="transmembrane region" description="Helical" evidence="9">
    <location>
        <begin position="159"/>
        <end position="178"/>
    </location>
</feature>
<feature type="domain" description="Peptidase M48" evidence="10">
    <location>
        <begin position="218"/>
        <end position="428"/>
    </location>
</feature>
<evidence type="ECO:0000256" key="1">
    <source>
        <dbReference type="ARBA" id="ARBA00022670"/>
    </source>
</evidence>
<keyword evidence="3 9" id="KW-0378">Hydrolase</keyword>
<accession>A0A9P0FFH6</accession>
<keyword evidence="5 9" id="KW-0482">Metalloprotease</keyword>
<sequence>MIDSIIKNEFVIKYFILLFMWIEFLWELYLSYRQYHVVLITKEVPKKLKGVLSQDTFKKAKDYSVAKLEFSFIKDIFGIVFSTLIIYYDVLAIFWDYSLQINSSEAGEVSTSCIWILILSVLTTIIDLPFTIYYTFVLEEKFGFNKQTVGFFVWDKIKAFIVSQCLTLMISSIVIVIIKNGGDYFFVWLWAAVCTISLILMTVYPAVIAPMFDKYTPLPEGELRTQIEDLATQLKFPLTELYVVEGSKRSAHSNAYFYGFFKHKRIVLYDTLLKKEDGTGCDNDEILGILSHELGHWSFNHVLKNLVVIQVNLFLLFAVFSTMFKSPKIYQVAGFYKSQPVLIGLYVVLMYIMTPYNALLSFLSTCMSRRFEFQADDFAVQLKRGAPLQSALIQLNKDNLSFPVYDNWYSAYNHSHPPILERLAVIEENMKKAK</sequence>
<reference evidence="12" key="1">
    <citation type="submission" date="2021-12" db="EMBL/GenBank/DDBJ databases">
        <authorList>
            <person name="King R."/>
        </authorList>
    </citation>
    <scope>NUCLEOTIDE SEQUENCE</scope>
</reference>
<feature type="binding site" evidence="8">
    <location>
        <position position="372"/>
    </location>
    <ligand>
        <name>Zn(2+)</name>
        <dbReference type="ChEBI" id="CHEBI:29105"/>
        <note>catalytic</note>
    </ligand>
</feature>